<sequence>KVTHVCPGGKRRQDSVRSGLDALTPCDWVIVHDGARPCLDLPMLERGLAAVQEAGAAVAGVPVKDTIKVVSDQGAVVDTPDRKSLWAAQTPQIFRYDLLRDAHDRCIEDVTDDAMMVESLGHSVKMFLGSFENLKVTTPEDLILAEAFLKQREPVG</sequence>
<protein>
    <recommendedName>
        <fullName evidence="4">2-C-methyl-D-erythritol 4-phosphate cytidylyltransferase</fullName>
    </recommendedName>
</protein>
<accession>A0A382WCI1</accession>
<feature type="non-terminal residue" evidence="3">
    <location>
        <position position="1"/>
    </location>
</feature>
<keyword evidence="1" id="KW-0808">Transferase</keyword>
<dbReference type="PANTHER" id="PTHR32125">
    <property type="entry name" value="2-C-METHYL-D-ERYTHRITOL 4-PHOSPHATE CYTIDYLYLTRANSFERASE, CHLOROPLASTIC"/>
    <property type="match status" value="1"/>
</dbReference>
<dbReference type="InterPro" id="IPR018294">
    <property type="entry name" value="ISPD_synthase_CS"/>
</dbReference>
<dbReference type="InterPro" id="IPR050088">
    <property type="entry name" value="IspD/TarI_cytidylyltransf_bact"/>
</dbReference>
<dbReference type="GO" id="GO:0050518">
    <property type="term" value="F:2-C-methyl-D-erythritol 4-phosphate cytidylyltransferase activity"/>
    <property type="evidence" value="ECO:0007669"/>
    <property type="project" value="TreeGrafter"/>
</dbReference>
<evidence type="ECO:0000313" key="3">
    <source>
        <dbReference type="EMBL" id="SVD56399.1"/>
    </source>
</evidence>
<reference evidence="3" key="1">
    <citation type="submission" date="2018-05" db="EMBL/GenBank/DDBJ databases">
        <authorList>
            <person name="Lanie J.A."/>
            <person name="Ng W.-L."/>
            <person name="Kazmierczak K.M."/>
            <person name="Andrzejewski T.M."/>
            <person name="Davidsen T.M."/>
            <person name="Wayne K.J."/>
            <person name="Tettelin H."/>
            <person name="Glass J.I."/>
            <person name="Rusch D."/>
            <person name="Podicherti R."/>
            <person name="Tsui H.-C.T."/>
            <person name="Winkler M.E."/>
        </authorList>
    </citation>
    <scope>NUCLEOTIDE SEQUENCE</scope>
</reference>
<name>A0A382WCI1_9ZZZZ</name>
<dbReference type="GO" id="GO:0008299">
    <property type="term" value="P:isoprenoid biosynthetic process"/>
    <property type="evidence" value="ECO:0007669"/>
    <property type="project" value="InterPro"/>
</dbReference>
<gene>
    <name evidence="3" type="ORF">METZ01_LOCUS409253</name>
</gene>
<dbReference type="CDD" id="cd02516">
    <property type="entry name" value="CDP-ME_synthetase"/>
    <property type="match status" value="1"/>
</dbReference>
<dbReference type="SUPFAM" id="SSF53448">
    <property type="entry name" value="Nucleotide-diphospho-sugar transferases"/>
    <property type="match status" value="1"/>
</dbReference>
<proteinExistence type="predicted"/>
<dbReference type="Gene3D" id="3.90.550.10">
    <property type="entry name" value="Spore Coat Polysaccharide Biosynthesis Protein SpsA, Chain A"/>
    <property type="match status" value="1"/>
</dbReference>
<dbReference type="PROSITE" id="PS01295">
    <property type="entry name" value="ISPD"/>
    <property type="match status" value="1"/>
</dbReference>
<organism evidence="3">
    <name type="scientific">marine metagenome</name>
    <dbReference type="NCBI Taxonomy" id="408172"/>
    <lineage>
        <taxon>unclassified sequences</taxon>
        <taxon>metagenomes</taxon>
        <taxon>ecological metagenomes</taxon>
    </lineage>
</organism>
<evidence type="ECO:0000256" key="2">
    <source>
        <dbReference type="ARBA" id="ARBA00022695"/>
    </source>
</evidence>
<dbReference type="EMBL" id="UINC01158713">
    <property type="protein sequence ID" value="SVD56399.1"/>
    <property type="molecule type" value="Genomic_DNA"/>
</dbReference>
<keyword evidence="2" id="KW-0548">Nucleotidyltransferase</keyword>
<evidence type="ECO:0000256" key="1">
    <source>
        <dbReference type="ARBA" id="ARBA00022679"/>
    </source>
</evidence>
<dbReference type="Pfam" id="PF01128">
    <property type="entry name" value="IspD"/>
    <property type="match status" value="1"/>
</dbReference>
<dbReference type="InterPro" id="IPR034683">
    <property type="entry name" value="IspD/TarI"/>
</dbReference>
<evidence type="ECO:0008006" key="4">
    <source>
        <dbReference type="Google" id="ProtNLM"/>
    </source>
</evidence>
<dbReference type="InterPro" id="IPR029044">
    <property type="entry name" value="Nucleotide-diphossugar_trans"/>
</dbReference>
<dbReference type="PANTHER" id="PTHR32125:SF4">
    <property type="entry name" value="2-C-METHYL-D-ERYTHRITOL 4-PHOSPHATE CYTIDYLYLTRANSFERASE, CHLOROPLASTIC"/>
    <property type="match status" value="1"/>
</dbReference>
<dbReference type="AlphaFoldDB" id="A0A382WCI1"/>